<feature type="domain" description="ABC transmembrane type-1" evidence="9">
    <location>
        <begin position="18"/>
        <end position="300"/>
    </location>
</feature>
<accession>A0ABV8WIX5</accession>
<proteinExistence type="predicted"/>
<evidence type="ECO:0000313" key="11">
    <source>
        <dbReference type="Proteomes" id="UP001595778"/>
    </source>
</evidence>
<keyword evidence="5 7" id="KW-1133">Transmembrane helix</keyword>
<feature type="domain" description="ABC transporter" evidence="8">
    <location>
        <begin position="334"/>
        <end position="569"/>
    </location>
</feature>
<dbReference type="SMART" id="SM00382">
    <property type="entry name" value="AAA"/>
    <property type="match status" value="1"/>
</dbReference>
<name>A0ABV8WIX5_9MICC</name>
<feature type="transmembrane region" description="Helical" evidence="7">
    <location>
        <begin position="240"/>
        <end position="262"/>
    </location>
</feature>
<dbReference type="InterPro" id="IPR003593">
    <property type="entry name" value="AAA+_ATPase"/>
</dbReference>
<dbReference type="SUPFAM" id="SSF90123">
    <property type="entry name" value="ABC transporter transmembrane region"/>
    <property type="match status" value="1"/>
</dbReference>
<evidence type="ECO:0000256" key="4">
    <source>
        <dbReference type="ARBA" id="ARBA00022840"/>
    </source>
</evidence>
<keyword evidence="3" id="KW-0547">Nucleotide-binding</keyword>
<dbReference type="InterPro" id="IPR036640">
    <property type="entry name" value="ABC1_TM_sf"/>
</dbReference>
<comment type="caution">
    <text evidence="10">The sequence shown here is derived from an EMBL/GenBank/DDBJ whole genome shotgun (WGS) entry which is preliminary data.</text>
</comment>
<dbReference type="InterPro" id="IPR027417">
    <property type="entry name" value="P-loop_NTPase"/>
</dbReference>
<dbReference type="SUPFAM" id="SSF52540">
    <property type="entry name" value="P-loop containing nucleoside triphosphate hydrolases"/>
    <property type="match status" value="1"/>
</dbReference>
<evidence type="ECO:0000313" key="10">
    <source>
        <dbReference type="EMBL" id="MFC4396647.1"/>
    </source>
</evidence>
<feature type="transmembrane region" description="Helical" evidence="7">
    <location>
        <begin position="128"/>
        <end position="151"/>
    </location>
</feature>
<dbReference type="Gene3D" id="1.20.1560.10">
    <property type="entry name" value="ABC transporter type 1, transmembrane domain"/>
    <property type="match status" value="1"/>
</dbReference>
<keyword evidence="6 7" id="KW-0472">Membrane</keyword>
<sequence>MLWKLLVEYLRPHRPLLAAVVVFQLAQSIASLYLPTLNADIIDQGVARGDTGYILSTGGVMLLVTLAQIACTVIAVYFGAKAAMGLGRDLRGAIFERVGQFSEQEVTKFGAPSLITRSTNDVQQVQQLVLMSATLMVAAPMLSIGGVIMAIRQDAQLSWLIAVCVPVLLIAVGLIVTRMVPLFRKMQARIDTVNRVLREQLTGIRVVRAFVREDVETERFAGANTDVTDVALRAGQLMALMFPTVMLVLNVSSVAVIWFGAFRIEDGSMQVGTLIAFLSYLMQILMSVMMATFMAVMIPRASVSADRIGEVLGTSSSVLPPEQPVTSAVRRGELEMRDVGFAYPGAEHPVLSGINFTARAGETTAIIGSTGSGKTTLVNLMPRLFDVTSGAVLMDGVDVRDLDPDLLWGHIGLVPQKPYLFSGTVRSNLLYGNPDATEEELWSALEIAQARDFVERMEEALDAPISQGGTNVSGGQRQRLAIARALVKRPELYIFDDSFSSLDTGTDARLRQALKRNIAGATMVVIAQRVSSIVDADQILVLDDGRIVAHGTHHELLETSETYREIVSSQLAAEETV</sequence>
<dbReference type="EMBL" id="JBHSDQ010000004">
    <property type="protein sequence ID" value="MFC4396647.1"/>
    <property type="molecule type" value="Genomic_DNA"/>
</dbReference>
<evidence type="ECO:0000256" key="5">
    <source>
        <dbReference type="ARBA" id="ARBA00022989"/>
    </source>
</evidence>
<evidence type="ECO:0000256" key="1">
    <source>
        <dbReference type="ARBA" id="ARBA00004651"/>
    </source>
</evidence>
<dbReference type="InterPro" id="IPR011527">
    <property type="entry name" value="ABC1_TM_dom"/>
</dbReference>
<dbReference type="InterPro" id="IPR003439">
    <property type="entry name" value="ABC_transporter-like_ATP-bd"/>
</dbReference>
<dbReference type="GO" id="GO:0005524">
    <property type="term" value="F:ATP binding"/>
    <property type="evidence" value="ECO:0007669"/>
    <property type="project" value="UniProtKB-KW"/>
</dbReference>
<evidence type="ECO:0000259" key="8">
    <source>
        <dbReference type="PROSITE" id="PS50893"/>
    </source>
</evidence>
<comment type="subcellular location">
    <subcellularLocation>
        <location evidence="1">Cell membrane</location>
        <topology evidence="1">Multi-pass membrane protein</topology>
    </subcellularLocation>
</comment>
<dbReference type="CDD" id="cd18548">
    <property type="entry name" value="ABC_6TM_Tm287_like"/>
    <property type="match status" value="1"/>
</dbReference>
<keyword evidence="2 7" id="KW-0812">Transmembrane</keyword>
<keyword evidence="11" id="KW-1185">Reference proteome</keyword>
<evidence type="ECO:0000256" key="2">
    <source>
        <dbReference type="ARBA" id="ARBA00022692"/>
    </source>
</evidence>
<gene>
    <name evidence="10" type="ORF">ACFO0G_11165</name>
</gene>
<feature type="transmembrane region" description="Helical" evidence="7">
    <location>
        <begin position="274"/>
        <end position="298"/>
    </location>
</feature>
<feature type="transmembrane region" description="Helical" evidence="7">
    <location>
        <begin position="52"/>
        <end position="78"/>
    </location>
</feature>
<protein>
    <submittedName>
        <fullName evidence="10">ABC transporter ATP-binding protein</fullName>
    </submittedName>
</protein>
<dbReference type="PANTHER" id="PTHR43394">
    <property type="entry name" value="ATP-DEPENDENT PERMEASE MDL1, MITOCHONDRIAL"/>
    <property type="match status" value="1"/>
</dbReference>
<dbReference type="Proteomes" id="UP001595778">
    <property type="component" value="Unassembled WGS sequence"/>
</dbReference>
<dbReference type="PROSITE" id="PS50893">
    <property type="entry name" value="ABC_TRANSPORTER_2"/>
    <property type="match status" value="1"/>
</dbReference>
<dbReference type="PROSITE" id="PS00211">
    <property type="entry name" value="ABC_TRANSPORTER_1"/>
    <property type="match status" value="1"/>
</dbReference>
<dbReference type="InterPro" id="IPR039421">
    <property type="entry name" value="Type_1_exporter"/>
</dbReference>
<reference evidence="11" key="1">
    <citation type="journal article" date="2019" name="Int. J. Syst. Evol. Microbiol.">
        <title>The Global Catalogue of Microorganisms (GCM) 10K type strain sequencing project: providing services to taxonomists for standard genome sequencing and annotation.</title>
        <authorList>
            <consortium name="The Broad Institute Genomics Platform"/>
            <consortium name="The Broad Institute Genome Sequencing Center for Infectious Disease"/>
            <person name="Wu L."/>
            <person name="Ma J."/>
        </authorList>
    </citation>
    <scope>NUCLEOTIDE SEQUENCE [LARGE SCALE GENOMIC DNA]</scope>
    <source>
        <strain evidence="11">PJ61</strain>
    </source>
</reference>
<feature type="transmembrane region" description="Helical" evidence="7">
    <location>
        <begin position="157"/>
        <end position="176"/>
    </location>
</feature>
<dbReference type="Pfam" id="PF00005">
    <property type="entry name" value="ABC_tran"/>
    <property type="match status" value="1"/>
</dbReference>
<evidence type="ECO:0000259" key="9">
    <source>
        <dbReference type="PROSITE" id="PS50929"/>
    </source>
</evidence>
<dbReference type="Gene3D" id="3.40.50.300">
    <property type="entry name" value="P-loop containing nucleotide triphosphate hydrolases"/>
    <property type="match status" value="1"/>
</dbReference>
<evidence type="ECO:0000256" key="3">
    <source>
        <dbReference type="ARBA" id="ARBA00022741"/>
    </source>
</evidence>
<keyword evidence="4 10" id="KW-0067">ATP-binding</keyword>
<dbReference type="Pfam" id="PF00664">
    <property type="entry name" value="ABC_membrane"/>
    <property type="match status" value="1"/>
</dbReference>
<evidence type="ECO:0000256" key="7">
    <source>
        <dbReference type="SAM" id="Phobius"/>
    </source>
</evidence>
<dbReference type="PANTHER" id="PTHR43394:SF1">
    <property type="entry name" value="ATP-BINDING CASSETTE SUB-FAMILY B MEMBER 10, MITOCHONDRIAL"/>
    <property type="match status" value="1"/>
</dbReference>
<dbReference type="RefSeq" id="WP_376977983.1">
    <property type="nucleotide sequence ID" value="NZ_JBHSDQ010000004.1"/>
</dbReference>
<organism evidence="10 11">
    <name type="scientific">Arthrobacter sedimenti</name>
    <dbReference type="NCBI Taxonomy" id="2694931"/>
    <lineage>
        <taxon>Bacteria</taxon>
        <taxon>Bacillati</taxon>
        <taxon>Actinomycetota</taxon>
        <taxon>Actinomycetes</taxon>
        <taxon>Micrococcales</taxon>
        <taxon>Micrococcaceae</taxon>
        <taxon>Arthrobacter</taxon>
    </lineage>
</organism>
<dbReference type="InterPro" id="IPR017871">
    <property type="entry name" value="ABC_transporter-like_CS"/>
</dbReference>
<dbReference type="PROSITE" id="PS50929">
    <property type="entry name" value="ABC_TM1F"/>
    <property type="match status" value="1"/>
</dbReference>
<evidence type="ECO:0000256" key="6">
    <source>
        <dbReference type="ARBA" id="ARBA00023136"/>
    </source>
</evidence>